<dbReference type="EMBL" id="MCGR01000023">
    <property type="protein sequence ID" value="ORY81262.1"/>
    <property type="molecule type" value="Genomic_DNA"/>
</dbReference>
<evidence type="ECO:0000313" key="2">
    <source>
        <dbReference type="Proteomes" id="UP000193467"/>
    </source>
</evidence>
<dbReference type="Proteomes" id="UP000193467">
    <property type="component" value="Unassembled WGS sequence"/>
</dbReference>
<gene>
    <name evidence="1" type="ORF">BCR35DRAFT_265810</name>
</gene>
<dbReference type="AlphaFoldDB" id="A0A1Y2FBF2"/>
<dbReference type="OrthoDB" id="3255824at2759"/>
<comment type="caution">
    <text evidence="1">The sequence shown here is derived from an EMBL/GenBank/DDBJ whole genome shotgun (WGS) entry which is preliminary data.</text>
</comment>
<evidence type="ECO:0008006" key="3">
    <source>
        <dbReference type="Google" id="ProtNLM"/>
    </source>
</evidence>
<keyword evidence="2" id="KW-1185">Reference proteome</keyword>
<name>A0A1Y2FBF2_9BASI</name>
<organism evidence="1 2">
    <name type="scientific">Leucosporidium creatinivorum</name>
    <dbReference type="NCBI Taxonomy" id="106004"/>
    <lineage>
        <taxon>Eukaryota</taxon>
        <taxon>Fungi</taxon>
        <taxon>Dikarya</taxon>
        <taxon>Basidiomycota</taxon>
        <taxon>Pucciniomycotina</taxon>
        <taxon>Microbotryomycetes</taxon>
        <taxon>Leucosporidiales</taxon>
        <taxon>Leucosporidium</taxon>
    </lineage>
</organism>
<evidence type="ECO:0000313" key="1">
    <source>
        <dbReference type="EMBL" id="ORY81262.1"/>
    </source>
</evidence>
<dbReference type="InParanoid" id="A0A1Y2FBF2"/>
<sequence>VIVYCDNEAVCGAWLRGRSREKGVNSELQKLLPELWSWELDLDVRRVTSADNVADAASRGANPEMGRQGFSFIALPPPPHLDSYLVA</sequence>
<feature type="non-terminal residue" evidence="1">
    <location>
        <position position="1"/>
    </location>
</feature>
<proteinExistence type="predicted"/>
<accession>A0A1Y2FBF2</accession>
<protein>
    <recommendedName>
        <fullName evidence="3">RNase H type-1 domain-containing protein</fullName>
    </recommendedName>
</protein>
<reference evidence="1 2" key="1">
    <citation type="submission" date="2016-07" db="EMBL/GenBank/DDBJ databases">
        <title>Pervasive Adenine N6-methylation of Active Genes in Fungi.</title>
        <authorList>
            <consortium name="DOE Joint Genome Institute"/>
            <person name="Mondo S.J."/>
            <person name="Dannebaum R.O."/>
            <person name="Kuo R.C."/>
            <person name="Labutti K."/>
            <person name="Haridas S."/>
            <person name="Kuo A."/>
            <person name="Salamov A."/>
            <person name="Ahrendt S.R."/>
            <person name="Lipzen A."/>
            <person name="Sullivan W."/>
            <person name="Andreopoulos W.B."/>
            <person name="Clum A."/>
            <person name="Lindquist E."/>
            <person name="Daum C."/>
            <person name="Ramamoorthy G.K."/>
            <person name="Gryganskyi A."/>
            <person name="Culley D."/>
            <person name="Magnuson J.K."/>
            <person name="James T.Y."/>
            <person name="O'Malley M.A."/>
            <person name="Stajich J.E."/>
            <person name="Spatafora J.W."/>
            <person name="Visel A."/>
            <person name="Grigoriev I.V."/>
        </authorList>
    </citation>
    <scope>NUCLEOTIDE SEQUENCE [LARGE SCALE GENOMIC DNA]</scope>
    <source>
        <strain evidence="1 2">62-1032</strain>
    </source>
</reference>